<proteinExistence type="predicted"/>
<reference evidence="1" key="2">
    <citation type="submission" date="2020-09" db="EMBL/GenBank/DDBJ databases">
        <authorList>
            <person name="Sun Q."/>
            <person name="Zhou Y."/>
        </authorList>
    </citation>
    <scope>NUCLEOTIDE SEQUENCE</scope>
    <source>
        <strain evidence="1">CGMCC 1.15179</strain>
    </source>
</reference>
<gene>
    <name evidence="1" type="ORF">GCM10011571_04130</name>
</gene>
<reference evidence="1" key="1">
    <citation type="journal article" date="2014" name="Int. J. Syst. Evol. Microbiol.">
        <title>Complete genome sequence of Corynebacterium casei LMG S-19264T (=DSM 44701T), isolated from a smear-ripened cheese.</title>
        <authorList>
            <consortium name="US DOE Joint Genome Institute (JGI-PGF)"/>
            <person name="Walter F."/>
            <person name="Albersmeier A."/>
            <person name="Kalinowski J."/>
            <person name="Ruckert C."/>
        </authorList>
    </citation>
    <scope>NUCLEOTIDE SEQUENCE</scope>
    <source>
        <strain evidence="1">CGMCC 1.15179</strain>
    </source>
</reference>
<keyword evidence="2" id="KW-1185">Reference proteome</keyword>
<dbReference type="AlphaFoldDB" id="A0A8J2VH82"/>
<dbReference type="InterPro" id="IPR026988">
    <property type="entry name" value="YaaC-like"/>
</dbReference>
<comment type="caution">
    <text evidence="1">The sequence shown here is derived from an EMBL/GenBank/DDBJ whole genome shotgun (WGS) entry which is preliminary data.</text>
</comment>
<name>A0A8J2VH82_9BACL</name>
<accession>A0A8J2VH82</accession>
<evidence type="ECO:0008006" key="3">
    <source>
        <dbReference type="Google" id="ProtNLM"/>
    </source>
</evidence>
<dbReference type="RefSeq" id="WP_188646251.1">
    <property type="nucleotide sequence ID" value="NZ_BMHQ01000001.1"/>
</dbReference>
<evidence type="ECO:0000313" key="1">
    <source>
        <dbReference type="EMBL" id="GGE06205.1"/>
    </source>
</evidence>
<evidence type="ECO:0000313" key="2">
    <source>
        <dbReference type="Proteomes" id="UP000625210"/>
    </source>
</evidence>
<dbReference type="EMBL" id="BMHQ01000001">
    <property type="protein sequence ID" value="GGE06205.1"/>
    <property type="molecule type" value="Genomic_DNA"/>
</dbReference>
<organism evidence="1 2">
    <name type="scientific">Marinithermofilum abyssi</name>
    <dbReference type="NCBI Taxonomy" id="1571185"/>
    <lineage>
        <taxon>Bacteria</taxon>
        <taxon>Bacillati</taxon>
        <taxon>Bacillota</taxon>
        <taxon>Bacilli</taxon>
        <taxon>Bacillales</taxon>
        <taxon>Thermoactinomycetaceae</taxon>
        <taxon>Marinithermofilum</taxon>
    </lineage>
</organism>
<dbReference type="Proteomes" id="UP000625210">
    <property type="component" value="Unassembled WGS sequence"/>
</dbReference>
<dbReference type="Pfam" id="PF14175">
    <property type="entry name" value="YaaC"/>
    <property type="match status" value="1"/>
</dbReference>
<sequence>MEQPVRRIRCESPEQKMWDLYALLENEPTVKPFLEEKYRRQSIDSPSRAAFQNTQAFIYHIKQARETYRAARQADLMIRPLLSYYGMMNLCKAWMLSRDPEYPRSTSVMRHGVSTRKRKKQGFRFRQDEVRIQQEGLFSEMARVQGWSRLIGEVFTVGELFALLPEVQDGYRQLTRNPSLFLVAVPEPYQFRDEGMPFYVEEGILDALHVTPRGLIDKLNRNRPAKAVYMFRSGEESALSHGRLRLLWSHPKVRHVDHWEWGFHHPFFREDTQGGYYLVPGGKRPLLLMPELFIHYLLLFSVSMLCRYETPLWGEMLYGFSSEDLLLIQEFLHVTQRKFPNLILNELFEEKLIFGVI</sequence>
<protein>
    <recommendedName>
        <fullName evidence="3">YaaC-like Protein</fullName>
    </recommendedName>
</protein>